<keyword evidence="2 3" id="KW-0802">TPR repeat</keyword>
<dbReference type="PANTHER" id="PTHR45641:SF19">
    <property type="entry name" value="NEPHROCYSTIN-3"/>
    <property type="match status" value="1"/>
</dbReference>
<evidence type="ECO:0000313" key="4">
    <source>
        <dbReference type="EMBL" id="RNA14116.1"/>
    </source>
</evidence>
<proteinExistence type="predicted"/>
<keyword evidence="1" id="KW-0677">Repeat</keyword>
<dbReference type="PANTHER" id="PTHR45641">
    <property type="entry name" value="TETRATRICOPEPTIDE REPEAT PROTEIN (AFU_ORTHOLOGUE AFUA_6G03870)"/>
    <property type="match status" value="1"/>
</dbReference>
<organism evidence="4 5">
    <name type="scientific">Brachionus plicatilis</name>
    <name type="common">Marine rotifer</name>
    <name type="synonym">Brachionus muelleri</name>
    <dbReference type="NCBI Taxonomy" id="10195"/>
    <lineage>
        <taxon>Eukaryota</taxon>
        <taxon>Metazoa</taxon>
        <taxon>Spiralia</taxon>
        <taxon>Gnathifera</taxon>
        <taxon>Rotifera</taxon>
        <taxon>Eurotatoria</taxon>
        <taxon>Monogononta</taxon>
        <taxon>Pseudotrocha</taxon>
        <taxon>Ploima</taxon>
        <taxon>Brachionidae</taxon>
        <taxon>Brachionus</taxon>
    </lineage>
</organism>
<evidence type="ECO:0000256" key="2">
    <source>
        <dbReference type="ARBA" id="ARBA00022803"/>
    </source>
</evidence>
<dbReference type="AlphaFoldDB" id="A0A3M7QRU4"/>
<dbReference type="SMART" id="SM00028">
    <property type="entry name" value="TPR"/>
    <property type="match status" value="1"/>
</dbReference>
<comment type="caution">
    <text evidence="4">The sequence shown here is derived from an EMBL/GenBank/DDBJ whole genome shotgun (WGS) entry which is preliminary data.</text>
</comment>
<dbReference type="PROSITE" id="PS50293">
    <property type="entry name" value="TPR_REGION"/>
    <property type="match status" value="1"/>
</dbReference>
<feature type="repeat" description="TPR" evidence="3">
    <location>
        <begin position="55"/>
        <end position="88"/>
    </location>
</feature>
<dbReference type="SUPFAM" id="SSF48452">
    <property type="entry name" value="TPR-like"/>
    <property type="match status" value="1"/>
</dbReference>
<reference evidence="4 5" key="1">
    <citation type="journal article" date="2018" name="Sci. Rep.">
        <title>Genomic signatures of local adaptation to the degree of environmental predictability in rotifers.</title>
        <authorList>
            <person name="Franch-Gras L."/>
            <person name="Hahn C."/>
            <person name="Garcia-Roger E.M."/>
            <person name="Carmona M.J."/>
            <person name="Serra M."/>
            <person name="Gomez A."/>
        </authorList>
    </citation>
    <scope>NUCLEOTIDE SEQUENCE [LARGE SCALE GENOMIC DNA]</scope>
    <source>
        <strain evidence="4">HYR1</strain>
    </source>
</reference>
<dbReference type="Proteomes" id="UP000276133">
    <property type="component" value="Unassembled WGS sequence"/>
</dbReference>
<dbReference type="Pfam" id="PF13424">
    <property type="entry name" value="TPR_12"/>
    <property type="match status" value="1"/>
</dbReference>
<evidence type="ECO:0000256" key="1">
    <source>
        <dbReference type="ARBA" id="ARBA00022737"/>
    </source>
</evidence>
<dbReference type="InterPro" id="IPR019734">
    <property type="entry name" value="TPR_rpt"/>
</dbReference>
<keyword evidence="5" id="KW-1185">Reference proteome</keyword>
<dbReference type="STRING" id="10195.A0A3M7QRU4"/>
<dbReference type="Gene3D" id="1.25.40.10">
    <property type="entry name" value="Tetratricopeptide repeat domain"/>
    <property type="match status" value="1"/>
</dbReference>
<dbReference type="EMBL" id="REGN01005255">
    <property type="protein sequence ID" value="RNA14116.1"/>
    <property type="molecule type" value="Genomic_DNA"/>
</dbReference>
<feature type="non-terminal residue" evidence="4">
    <location>
        <position position="207"/>
    </location>
</feature>
<gene>
    <name evidence="4" type="ORF">BpHYR1_052521</name>
</gene>
<dbReference type="InterPro" id="IPR011990">
    <property type="entry name" value="TPR-like_helical_dom_sf"/>
</dbReference>
<evidence type="ECO:0000313" key="5">
    <source>
        <dbReference type="Proteomes" id="UP000276133"/>
    </source>
</evidence>
<protein>
    <submittedName>
        <fullName evidence="4">Tetratricopeptide repeat family</fullName>
    </submittedName>
</protein>
<evidence type="ECO:0000256" key="3">
    <source>
        <dbReference type="PROSITE-ProRule" id="PRU00339"/>
    </source>
</evidence>
<name>A0A3M7QRU4_BRAPC</name>
<dbReference type="OrthoDB" id="9991614at2759"/>
<accession>A0A3M7QRU4</accession>
<sequence length="207" mass="24491">MENKKKHSNIIINPLKIREKIFCNQPDHPHLATSFNNFGFVEKIYSNQPDHPDLATSLNNYGLVYDKIGKYEIALEYYNKSLKIREKIYSNQPDHLDLDSSFKNIGLWHVLLAKKFYKNQVLFMIYKQVICYGNDKINQKLSTTKKIQKHPTETSTVLIEFEFFNLNNYTKPYSKTSLRRWSTRRSPMLQQANNLDLLRWETVGSHL</sequence>
<dbReference type="PROSITE" id="PS50005">
    <property type="entry name" value="TPR"/>
    <property type="match status" value="1"/>
</dbReference>